<keyword evidence="3" id="KW-1185">Reference proteome</keyword>
<feature type="region of interest" description="Disordered" evidence="1">
    <location>
        <begin position="757"/>
        <end position="787"/>
    </location>
</feature>
<dbReference type="Proteomes" id="UP000188320">
    <property type="component" value="Unassembled WGS sequence"/>
</dbReference>
<reference evidence="3" key="1">
    <citation type="submission" date="2017-01" db="EMBL/GenBank/DDBJ databases">
        <authorList>
            <person name="Wang Y."/>
            <person name="White M."/>
            <person name="Kvist S."/>
            <person name="Moncalvo J.-M."/>
        </authorList>
    </citation>
    <scope>NUCLEOTIDE SEQUENCE [LARGE SCALE GENOMIC DNA]</scope>
    <source>
        <strain evidence="3">COL-18-3</strain>
    </source>
</reference>
<protein>
    <submittedName>
        <fullName evidence="2">Uncharacterized protein</fullName>
    </submittedName>
</protein>
<evidence type="ECO:0000256" key="1">
    <source>
        <dbReference type="SAM" id="MobiDB-lite"/>
    </source>
</evidence>
<feature type="compositionally biased region" description="Gly residues" evidence="1">
    <location>
        <begin position="762"/>
        <end position="776"/>
    </location>
</feature>
<feature type="compositionally biased region" description="Basic and acidic residues" evidence="1">
    <location>
        <begin position="123"/>
        <end position="138"/>
    </location>
</feature>
<feature type="region of interest" description="Disordered" evidence="1">
    <location>
        <begin position="87"/>
        <end position="148"/>
    </location>
</feature>
<dbReference type="AlphaFoldDB" id="A0A1R1PY51"/>
<comment type="caution">
    <text evidence="2">The sequence shown here is derived from an EMBL/GenBank/DDBJ whole genome shotgun (WGS) entry which is preliminary data.</text>
</comment>
<evidence type="ECO:0000313" key="2">
    <source>
        <dbReference type="EMBL" id="OMH85895.1"/>
    </source>
</evidence>
<proteinExistence type="predicted"/>
<evidence type="ECO:0000313" key="3">
    <source>
        <dbReference type="Proteomes" id="UP000188320"/>
    </source>
</evidence>
<name>A0A1R1PY51_ZANCU</name>
<dbReference type="OrthoDB" id="5588722at2759"/>
<feature type="compositionally biased region" description="Polar residues" evidence="1">
    <location>
        <begin position="89"/>
        <end position="107"/>
    </location>
</feature>
<dbReference type="EMBL" id="LSSK01000030">
    <property type="protein sequence ID" value="OMH85895.1"/>
    <property type="molecule type" value="Genomic_DNA"/>
</dbReference>
<accession>A0A1R1PY51</accession>
<feature type="region of interest" description="Disordered" evidence="1">
    <location>
        <begin position="516"/>
        <end position="536"/>
    </location>
</feature>
<gene>
    <name evidence="2" type="ORF">AX774_g540</name>
</gene>
<sequence length="990" mass="109522">MSYLKYLLQPENLIVDFGAQDFHGVGRSHPKYNEACELLRRFAHPNNLGLFVVNINASNTKRTNSNVSPSQKNPERVLAEEANEKTIVETPNNANDKYNFGPSTPQSPGMFDSLYEDDGENLEDQKRESMDIDTEKSVEPSGRTPFEKNMPISQYSMIQRNKKTGLPLKKLKDGLEPSIWGHGMRPKSERNLVAAIELIKLIQFEVPDIEALVHSAVRHVLFMYLVEKADDYIGEKTLWEKRVSETSGMMPVKEYCEFAYHWWVSRSIYREKAMSFEISYQVEQDGEYIDEVHTKYLEQVVEELGTGGQSGRVCGLVSYDIARGYFARDLIEKSLQSFTQGCVYYPELRNMTGRELTRLVGEKATVGEYIQGCTNILSVKADNVQQEPETNGKVSPEKTDNSLNFQTNIKEDIWIEQLGLEGKYDSAIREMLRELDQQQTVAEIVGQKNTKDMFYGLTFGNKGGQITEALWRSANFVQGMRLLEEDNYGQAVTWLEQAASEMDEAGHHKIFASQGSTSANSSGIPGMGSHSSGKGGKATEYTLRKIIKEQALAYMHLAKVLDMAKDVELNDDEGDEKVITDEYGGYKTRGEVLEEIKKHAMSALSLGSSGNALEMGMGMGMGLGHGGGDFKPFSINEENDNFGPAVTKNGGEGKNSKFDLQIYTKEMVENISNAFKSVFENLVKLANEGKRFNREFDRFCFWMNDTKINMMLNGFLMGYLWSLIESLPSPPSSSISSSFPASTTAVPTAIGLDSEISNVNSSGGGTGSGTGSGSGIPGSSSNAPGLSIGNTASIKPQTLISTDQQLGKPSTELILGLKNTLYLPLSLLPTNTNSNPNPNSAETQSVQYSYSTTFQYLKSAVVDGQFNSSFCSVSTNNDQQLKIKDHQIFSFFWNPTICQQIQFLLNASSSTTNSEQLASNTNIPTQLVPEHVASTNPSINSSNTSINGNIGGIGGIPRLFENISNLKSSEMVYARINCTVELFNWLMKNI</sequence>
<organism evidence="2 3">
    <name type="scientific">Zancudomyces culisetae</name>
    <name type="common">Gut fungus</name>
    <name type="synonym">Smittium culisetae</name>
    <dbReference type="NCBI Taxonomy" id="1213189"/>
    <lineage>
        <taxon>Eukaryota</taxon>
        <taxon>Fungi</taxon>
        <taxon>Fungi incertae sedis</taxon>
        <taxon>Zoopagomycota</taxon>
        <taxon>Kickxellomycotina</taxon>
        <taxon>Harpellomycetes</taxon>
        <taxon>Harpellales</taxon>
        <taxon>Legeriomycetaceae</taxon>
        <taxon>Zancudomyces</taxon>
    </lineage>
</organism>